<dbReference type="VEuPathDB" id="FungiDB:RhiirA1_477011"/>
<sequence length="327" mass="38694">MSTKSLVYDSEQDFRSLVIISLFKIFIENEVDLYTLEIKISNHACLDDILELILKNQNFIHFVSKFENHNDNTIIYDRISQIIHLRQNHKKIKIIILVNNHTSLYQSLLLSKDYNLLEQLNVLESVHIFYCFSLNSFIQQIINLTKLFKLKSLFISNKTSQSETIQQLLQKSGDYLENLGFSYNESLIQQLLLKYCKNIKFLHFVMSESWLTYQLINLIDYIKQRLSCLSINRLEDNHLTNCSSMILQNLGQILPSKLDYINLFFNIKKSDFRVFLKNSQDIVINKLLIMQCGSDDILHYIKEYIMKEKESNIWLLRVLRVVKNCLI</sequence>
<gene>
    <name evidence="1" type="ORF">RhiirA1_477011</name>
</gene>
<protein>
    <submittedName>
        <fullName evidence="1">Uncharacterized protein</fullName>
    </submittedName>
</protein>
<name>A0A2N0QU62_9GLOM</name>
<reference evidence="1 2" key="2">
    <citation type="submission" date="2017-10" db="EMBL/GenBank/DDBJ databases">
        <title>Genome analyses suggest a sexual origin of heterokaryosis in a supposedly ancient asexual fungus.</title>
        <authorList>
            <person name="Corradi N."/>
            <person name="Sedzielewska K."/>
            <person name="Noel J."/>
            <person name="Charron P."/>
            <person name="Farinelli L."/>
            <person name="Marton T."/>
            <person name="Kruger M."/>
            <person name="Pelin A."/>
            <person name="Brachmann A."/>
            <person name="Corradi N."/>
        </authorList>
    </citation>
    <scope>NUCLEOTIDE SEQUENCE [LARGE SCALE GENOMIC DNA]</scope>
    <source>
        <strain evidence="1 2">A1</strain>
    </source>
</reference>
<organism evidence="1 2">
    <name type="scientific">Rhizophagus irregularis</name>
    <dbReference type="NCBI Taxonomy" id="588596"/>
    <lineage>
        <taxon>Eukaryota</taxon>
        <taxon>Fungi</taxon>
        <taxon>Fungi incertae sedis</taxon>
        <taxon>Mucoromycota</taxon>
        <taxon>Glomeromycotina</taxon>
        <taxon>Glomeromycetes</taxon>
        <taxon>Glomerales</taxon>
        <taxon>Glomeraceae</taxon>
        <taxon>Rhizophagus</taxon>
    </lineage>
</organism>
<reference evidence="1 2" key="1">
    <citation type="submission" date="2017-10" db="EMBL/GenBank/DDBJ databases">
        <title>Extensive intraspecific genome diversity in a model arbuscular mycorrhizal fungus.</title>
        <authorList>
            <person name="Chen E.C.H."/>
            <person name="Morin E."/>
            <person name="Baudet D."/>
            <person name="Noel J."/>
            <person name="Ndikumana S."/>
            <person name="Charron P."/>
            <person name="St-Onge C."/>
            <person name="Giorgi J."/>
            <person name="Grigoriev I.V."/>
            <person name="Roux C."/>
            <person name="Martin F.M."/>
            <person name="Corradi N."/>
        </authorList>
    </citation>
    <scope>NUCLEOTIDE SEQUENCE [LARGE SCALE GENOMIC DNA]</scope>
    <source>
        <strain evidence="1 2">A1</strain>
    </source>
</reference>
<dbReference type="AlphaFoldDB" id="A0A2N0QU62"/>
<accession>A0A2N0QU62</accession>
<proteinExistence type="predicted"/>
<comment type="caution">
    <text evidence="1">The sequence shown here is derived from an EMBL/GenBank/DDBJ whole genome shotgun (WGS) entry which is preliminary data.</text>
</comment>
<evidence type="ECO:0000313" key="2">
    <source>
        <dbReference type="Proteomes" id="UP000232688"/>
    </source>
</evidence>
<evidence type="ECO:0000313" key="1">
    <source>
        <dbReference type="EMBL" id="PKC54599.1"/>
    </source>
</evidence>
<dbReference type="Proteomes" id="UP000232688">
    <property type="component" value="Unassembled WGS sequence"/>
</dbReference>
<dbReference type="EMBL" id="LLXH01003134">
    <property type="protein sequence ID" value="PKC54599.1"/>
    <property type="molecule type" value="Genomic_DNA"/>
</dbReference>